<name>A0A433ATX6_9FUNG</name>
<evidence type="ECO:0000313" key="4">
    <source>
        <dbReference type="EMBL" id="RUP06174.1"/>
    </source>
</evidence>
<accession>A0A433ATX6</accession>
<dbReference type="OrthoDB" id="10259630at2759"/>
<dbReference type="InterPro" id="IPR011990">
    <property type="entry name" value="TPR-like_helical_dom_sf"/>
</dbReference>
<keyword evidence="2 3" id="KW-0802">TPR repeat</keyword>
<evidence type="ECO:0000256" key="1">
    <source>
        <dbReference type="ARBA" id="ARBA00022737"/>
    </source>
</evidence>
<dbReference type="SMART" id="SM00028">
    <property type="entry name" value="TPR"/>
    <property type="match status" value="4"/>
</dbReference>
<protein>
    <submittedName>
        <fullName evidence="4">Uncharacterized protein</fullName>
    </submittedName>
</protein>
<dbReference type="Gene3D" id="1.25.40.10">
    <property type="entry name" value="Tetratricopeptide repeat domain"/>
    <property type="match status" value="2"/>
</dbReference>
<feature type="repeat" description="TPR" evidence="3">
    <location>
        <begin position="41"/>
        <end position="74"/>
    </location>
</feature>
<keyword evidence="1" id="KW-0677">Repeat</keyword>
<evidence type="ECO:0000256" key="3">
    <source>
        <dbReference type="PROSITE-ProRule" id="PRU00339"/>
    </source>
</evidence>
<comment type="caution">
    <text evidence="4">The sequence shown here is derived from an EMBL/GenBank/DDBJ whole genome shotgun (WGS) entry which is preliminary data.</text>
</comment>
<evidence type="ECO:0000256" key="2">
    <source>
        <dbReference type="ARBA" id="ARBA00022803"/>
    </source>
</evidence>
<gene>
    <name evidence="4" type="ORF">BC936DRAFT_140432</name>
</gene>
<dbReference type="PANTHER" id="PTHR45641:SF19">
    <property type="entry name" value="NEPHROCYSTIN-3"/>
    <property type="match status" value="1"/>
</dbReference>
<dbReference type="PROSITE" id="PS50005">
    <property type="entry name" value="TPR"/>
    <property type="match status" value="1"/>
</dbReference>
<dbReference type="AlphaFoldDB" id="A0A433ATX6"/>
<organism evidence="4 5">
    <name type="scientific">Jimgerdemannia flammicorona</name>
    <dbReference type="NCBI Taxonomy" id="994334"/>
    <lineage>
        <taxon>Eukaryota</taxon>
        <taxon>Fungi</taxon>
        <taxon>Fungi incertae sedis</taxon>
        <taxon>Mucoromycota</taxon>
        <taxon>Mucoromycotina</taxon>
        <taxon>Endogonomycetes</taxon>
        <taxon>Endogonales</taxon>
        <taxon>Endogonaceae</taxon>
        <taxon>Jimgerdemannia</taxon>
    </lineage>
</organism>
<dbReference type="EMBL" id="RBNI01017028">
    <property type="protein sequence ID" value="RUP06174.1"/>
    <property type="molecule type" value="Genomic_DNA"/>
</dbReference>
<dbReference type="SUPFAM" id="SSF48452">
    <property type="entry name" value="TPR-like"/>
    <property type="match status" value="2"/>
</dbReference>
<reference evidence="4 5" key="1">
    <citation type="journal article" date="2018" name="New Phytol.">
        <title>Phylogenomics of Endogonaceae and evolution of mycorrhizas within Mucoromycota.</title>
        <authorList>
            <person name="Chang Y."/>
            <person name="Desiro A."/>
            <person name="Na H."/>
            <person name="Sandor L."/>
            <person name="Lipzen A."/>
            <person name="Clum A."/>
            <person name="Barry K."/>
            <person name="Grigoriev I.V."/>
            <person name="Martin F.M."/>
            <person name="Stajich J.E."/>
            <person name="Smith M.E."/>
            <person name="Bonito G."/>
            <person name="Spatafora J.W."/>
        </authorList>
    </citation>
    <scope>NUCLEOTIDE SEQUENCE [LARGE SCALE GENOMIC DNA]</scope>
    <source>
        <strain evidence="4 5">GMNB39</strain>
    </source>
</reference>
<proteinExistence type="predicted"/>
<dbReference type="PANTHER" id="PTHR45641">
    <property type="entry name" value="TETRATRICOPEPTIDE REPEAT PROTEIN (AFU_ORTHOLOGUE AFUA_6G03870)"/>
    <property type="match status" value="1"/>
</dbReference>
<dbReference type="Pfam" id="PF13424">
    <property type="entry name" value="TPR_12"/>
    <property type="match status" value="1"/>
</dbReference>
<dbReference type="InterPro" id="IPR019734">
    <property type="entry name" value="TPR_rpt"/>
</dbReference>
<dbReference type="Proteomes" id="UP000268093">
    <property type="component" value="Unassembled WGS sequence"/>
</dbReference>
<evidence type="ECO:0000313" key="5">
    <source>
        <dbReference type="Proteomes" id="UP000268093"/>
    </source>
</evidence>
<keyword evidence="5" id="KW-1185">Reference proteome</keyword>
<sequence length="589" mass="68765">MSPHNTPARRNTTIKKSRLHHRGHHLLNIIDNYGRYSEKTVSATQELAKEYTRLGQYEKALNLYKKISAIQKKIPAQSKYPHRSRNLERIAEMLCNLNRHTESREYYIQALNIQRANLGVDDTQVIQTMLMIATSYCYERRFDDGVDLCKRILDMQTPPDSLKARTLMTLGVMYSEQDEHLDESESCYRRAADIFNALGEPLSGEVFARLMGDLSFRQRRYIDAENHYTVLRNVASDKGMALLRLCIIYRKLHRFADGERAGVEAIVELADTVHAADAYMQLGLLYLEWCNLDKAEELLAVADKKWDITRQRQMDIPVQHLTDVYIERGNFAKAAELQIRQSSICADWKMADDAEQCLARAAELLRAADTARFDIAVLWKDLGKIWLERHPLDRFVEMCFDTAFSIVKDLADINFNEIVAFVDDLLVFYVQYVKYGQKTWTILMDLYQIAISRGNRRCEMYAVRRIVGFLMKYQRYRIAECWCCQLVEIQKCVEGYEHENTINALIVLATIYQRLDLNGAALRCWREIDVMKSSKHMIEKLECKKSELGTTLWCWRDIDVMQSPKHLIKKLERRETELMALSFPKFFCI</sequence>